<dbReference type="Gene3D" id="3.40.710.10">
    <property type="entry name" value="DD-peptidase/beta-lactamase superfamily"/>
    <property type="match status" value="1"/>
</dbReference>
<dbReference type="OrthoDB" id="3499702at2"/>
<keyword evidence="3" id="KW-1185">Reference proteome</keyword>
<dbReference type="RefSeq" id="WP_075130167.1">
    <property type="nucleotide sequence ID" value="NZ_MSIE01000102.1"/>
</dbReference>
<dbReference type="PANTHER" id="PTHR46825">
    <property type="entry name" value="D-ALANYL-D-ALANINE-CARBOXYPEPTIDASE/ENDOPEPTIDASE AMPH"/>
    <property type="match status" value="1"/>
</dbReference>
<gene>
    <name evidence="2" type="ORF">BU204_35345</name>
</gene>
<dbReference type="SUPFAM" id="SSF56601">
    <property type="entry name" value="beta-lactamase/transpeptidase-like"/>
    <property type="match status" value="1"/>
</dbReference>
<dbReference type="PANTHER" id="PTHR46825:SF7">
    <property type="entry name" value="D-ALANYL-D-ALANINE CARBOXYPEPTIDASE"/>
    <property type="match status" value="1"/>
</dbReference>
<comment type="caution">
    <text evidence="2">The sequence shown here is derived from an EMBL/GenBank/DDBJ whole genome shotgun (WGS) entry which is preliminary data.</text>
</comment>
<evidence type="ECO:0000259" key="1">
    <source>
        <dbReference type="Pfam" id="PF00144"/>
    </source>
</evidence>
<evidence type="ECO:0000313" key="2">
    <source>
        <dbReference type="EMBL" id="OLF07889.1"/>
    </source>
</evidence>
<dbReference type="InterPro" id="IPR012338">
    <property type="entry name" value="Beta-lactam/transpept-like"/>
</dbReference>
<dbReference type="InterPro" id="IPR001466">
    <property type="entry name" value="Beta-lactam-related"/>
</dbReference>
<accession>A0A1Q8C0N4</accession>
<proteinExistence type="predicted"/>
<dbReference type="Proteomes" id="UP000185596">
    <property type="component" value="Unassembled WGS sequence"/>
</dbReference>
<dbReference type="STRING" id="1912961.BU204_35345"/>
<organism evidence="2 3">
    <name type="scientific">Actinophytocola xanthii</name>
    <dbReference type="NCBI Taxonomy" id="1912961"/>
    <lineage>
        <taxon>Bacteria</taxon>
        <taxon>Bacillati</taxon>
        <taxon>Actinomycetota</taxon>
        <taxon>Actinomycetes</taxon>
        <taxon>Pseudonocardiales</taxon>
        <taxon>Pseudonocardiaceae</taxon>
    </lineage>
</organism>
<reference evidence="2 3" key="1">
    <citation type="submission" date="2016-12" db="EMBL/GenBank/DDBJ databases">
        <title>The draft genome sequence of Actinophytocola sp. 11-183.</title>
        <authorList>
            <person name="Wang W."/>
            <person name="Yuan L."/>
        </authorList>
    </citation>
    <scope>NUCLEOTIDE SEQUENCE [LARGE SCALE GENOMIC DNA]</scope>
    <source>
        <strain evidence="2 3">11-183</strain>
    </source>
</reference>
<feature type="domain" description="Beta-lactamase-related" evidence="1">
    <location>
        <begin position="7"/>
        <end position="306"/>
    </location>
</feature>
<dbReference type="InterPro" id="IPR050491">
    <property type="entry name" value="AmpC-like"/>
</dbReference>
<dbReference type="EMBL" id="MSIE01000102">
    <property type="protein sequence ID" value="OLF07889.1"/>
    <property type="molecule type" value="Genomic_DNA"/>
</dbReference>
<dbReference type="Pfam" id="PF00144">
    <property type="entry name" value="Beta-lactamase"/>
    <property type="match status" value="1"/>
</dbReference>
<name>A0A1Q8C0N4_9PSEU</name>
<dbReference type="AlphaFoldDB" id="A0A1Q8C0N4"/>
<protein>
    <recommendedName>
        <fullName evidence="1">Beta-lactamase-related domain-containing protein</fullName>
    </recommendedName>
</protein>
<sequence length="367" mass="39370">MTNHAEVQRILDHAVAHEDVPGIVTQLTDRNGTWFGAAGVADTATGRPRERGDQFRVASIGKAFTAAVVLRLAAEGRVDIDDPVAAWLPEVLRGSAYDGSTMTVRQLLNGTSGLHNTATSDEIVRRLHTRAGLAEHRFDVWRTEDLLELAVSRPPVGEPGQRFAPTNGGYFLAAAVVERVTGRSYADELERTVIQPLGLTGTYLPGPTETRLRGPHPRAYTRMFVDEAEAAGEPVDVTEVNPSVVWSAGAHVSTTDDLTRFFTALATGDLLPPAQHEDMWTTVSTEGADWIPNTAYGLGVFELRLASGATLRGGVGNGPGTVALAMGTADGHLLVTHANSDWNAFPVFFRQLEAEFAPTGTRGARAR</sequence>
<evidence type="ECO:0000313" key="3">
    <source>
        <dbReference type="Proteomes" id="UP000185596"/>
    </source>
</evidence>